<dbReference type="Pfam" id="PF01312">
    <property type="entry name" value="Bac_export_2"/>
    <property type="match status" value="1"/>
</dbReference>
<comment type="similarity">
    <text evidence="1">Belongs to the type III secretion exporter family.</text>
</comment>
<feature type="transmembrane region" description="Helical" evidence="2">
    <location>
        <begin position="35"/>
        <end position="53"/>
    </location>
</feature>
<proteinExistence type="inferred from homology"/>
<dbReference type="PANTHER" id="PTHR30531:SF12">
    <property type="entry name" value="FLAGELLAR BIOSYNTHETIC PROTEIN FLHB"/>
    <property type="match status" value="1"/>
</dbReference>
<feature type="transmembrane region" description="Helical" evidence="2">
    <location>
        <begin position="90"/>
        <end position="111"/>
    </location>
</feature>
<keyword evidence="4" id="KW-1185">Reference proteome</keyword>
<accession>A0A5C0UKS5</accession>
<dbReference type="InterPro" id="IPR006135">
    <property type="entry name" value="T3SS_substrate_exporter"/>
</dbReference>
<evidence type="ECO:0000256" key="2">
    <source>
        <dbReference type="SAM" id="Phobius"/>
    </source>
</evidence>
<sequence>MVQSSEDQAAKTEEPTERKVQEAFKKGNLMFVKDVYSVCIMTAWTVSVIFIIPDIVKGILNYMCGLLTHAGNLSFSCGPGVSVGTLFLKVLLYMTPLFIFIIASIILANFLHHFKFYFSFNSVKLDFSKISIASGLSKILSKKNLLDFVANLIKLLLLIVVFTVSVFKFWNTIINYSLLPLHVIMQNIFSQLHFFFILSSVVVGCVACFSYFYSRKIYFNKLKMTRQEIKRELRETEGDHEIKKRIRYRVVQRWQSQLANAVPKADVIVTNPEHFAVALSYNSEVANVPKVTAKGKDMMALRMKYIAKKNNVPIVPNKQLAQGLYKEVAVQGAIPPKYYTIVAEILSFVISMKNSK</sequence>
<reference evidence="3 4" key="1">
    <citation type="submission" date="2019-08" db="EMBL/GenBank/DDBJ databases">
        <title>Highly reduced genomes of protist endosymbionts show evolutionary convergence.</title>
        <authorList>
            <person name="George E."/>
            <person name="Husnik F."/>
            <person name="Tashyreva D."/>
            <person name="Prokopchuk G."/>
            <person name="Horak A."/>
            <person name="Kwong W.K."/>
            <person name="Lukes J."/>
            <person name="Keeling P.J."/>
        </authorList>
    </citation>
    <scope>NUCLEOTIDE SEQUENCE [LARGE SCALE GENOMIC DNA]</scope>
    <source>
        <strain evidence="3">1621</strain>
    </source>
</reference>
<keyword evidence="2" id="KW-0812">Transmembrane</keyword>
<keyword evidence="2" id="KW-1133">Transmembrane helix</keyword>
<dbReference type="OrthoDB" id="9807950at2"/>
<dbReference type="PANTHER" id="PTHR30531">
    <property type="entry name" value="FLAGELLAR BIOSYNTHETIC PROTEIN FLHB"/>
    <property type="match status" value="1"/>
</dbReference>
<feature type="transmembrane region" description="Helical" evidence="2">
    <location>
        <begin position="190"/>
        <end position="213"/>
    </location>
</feature>
<evidence type="ECO:0000313" key="3">
    <source>
        <dbReference type="EMBL" id="QEK39454.1"/>
    </source>
</evidence>
<protein>
    <submittedName>
        <fullName evidence="3">EscU/YscU/HrcU family type III secretion system export apparatus switch protein</fullName>
    </submittedName>
</protein>
<dbReference type="SUPFAM" id="SSF160544">
    <property type="entry name" value="EscU C-terminal domain-like"/>
    <property type="match status" value="1"/>
</dbReference>
<evidence type="ECO:0000256" key="1">
    <source>
        <dbReference type="ARBA" id="ARBA00010690"/>
    </source>
</evidence>
<name>A0A5C0UKS5_9RICK</name>
<dbReference type="EMBL" id="CP043312">
    <property type="protein sequence ID" value="QEK39454.1"/>
    <property type="molecule type" value="Genomic_DNA"/>
</dbReference>
<dbReference type="Gene3D" id="6.10.250.2080">
    <property type="match status" value="1"/>
</dbReference>
<dbReference type="AlphaFoldDB" id="A0A5C0UKS5"/>
<keyword evidence="2" id="KW-0472">Membrane</keyword>
<gene>
    <name evidence="3" type="ORF">FZC37_00665</name>
</gene>
<dbReference type="KEGG" id="snay:FZC37_00665"/>
<dbReference type="Proteomes" id="UP000323844">
    <property type="component" value="Chromosome"/>
</dbReference>
<dbReference type="GO" id="GO:0005886">
    <property type="term" value="C:plasma membrane"/>
    <property type="evidence" value="ECO:0007669"/>
    <property type="project" value="TreeGrafter"/>
</dbReference>
<organism evidence="3 4">
    <name type="scientific">Candidatus Sneabacter namystus</name>
    <dbReference type="NCBI Taxonomy" id="2601646"/>
    <lineage>
        <taxon>Bacteria</taxon>
        <taxon>Pseudomonadati</taxon>
        <taxon>Pseudomonadota</taxon>
        <taxon>Alphaproteobacteria</taxon>
        <taxon>Rickettsiales</taxon>
        <taxon>Rickettsiaceae</taxon>
        <taxon>Rickettsieae</taxon>
        <taxon>Candidatus Sneabacter</taxon>
    </lineage>
</organism>
<evidence type="ECO:0000313" key="4">
    <source>
        <dbReference type="Proteomes" id="UP000323844"/>
    </source>
</evidence>
<dbReference type="PRINTS" id="PR00950">
    <property type="entry name" value="TYPE3IMSPROT"/>
</dbReference>
<dbReference type="GO" id="GO:0009306">
    <property type="term" value="P:protein secretion"/>
    <property type="evidence" value="ECO:0007669"/>
    <property type="project" value="InterPro"/>
</dbReference>
<dbReference type="RefSeq" id="WP_148951815.1">
    <property type="nucleotide sequence ID" value="NZ_CP043312.1"/>
</dbReference>
<dbReference type="Gene3D" id="3.40.1690.10">
    <property type="entry name" value="secretion proteins EscU"/>
    <property type="match status" value="1"/>
</dbReference>
<dbReference type="InterPro" id="IPR029025">
    <property type="entry name" value="T3SS_substrate_exporter_C"/>
</dbReference>
<feature type="transmembrane region" description="Helical" evidence="2">
    <location>
        <begin position="148"/>
        <end position="170"/>
    </location>
</feature>